<dbReference type="Gene3D" id="3.30.240.20">
    <property type="entry name" value="bsu07140 like domains"/>
    <property type="match status" value="2"/>
</dbReference>
<evidence type="ECO:0000256" key="5">
    <source>
        <dbReference type="ARBA" id="ARBA00022989"/>
    </source>
</evidence>
<dbReference type="InterPro" id="IPR007353">
    <property type="entry name" value="DUF421"/>
</dbReference>
<feature type="domain" description="YetF C-terminal" evidence="8">
    <location>
        <begin position="78"/>
        <end position="208"/>
    </location>
</feature>
<evidence type="ECO:0000256" key="6">
    <source>
        <dbReference type="ARBA" id="ARBA00023136"/>
    </source>
</evidence>
<dbReference type="RefSeq" id="WP_135109361.1">
    <property type="nucleotide sequence ID" value="NZ_SRHY01000005.1"/>
</dbReference>
<sequence length="231" mass="25677">MLLFIGKTILLYFITIIIIRLMGKSAFAQLTAHDLAGIFFVISLATGPVVTNDFLQSITGLAVVGMIHIGFSRLMLFNILNRIFVGKPTIVIKHGKLIRENLKGSHFTLSELLSEVREKGYPDISLIDYAIIEPSGGISIVPQQDIAPVTPAHLNIETSYHGLPIAVIIEGRIHHRNLKLIDKDEQWLNKELSNAGFSDRSQVFYASVRDDSDSLMIDTGTGNTHAWQNRQ</sequence>
<reference evidence="9 10" key="1">
    <citation type="submission" date="2019-03" db="EMBL/GenBank/DDBJ databases">
        <title>Genome sequence of Lentibacillus salicampi ATCC BAA-719.</title>
        <authorList>
            <person name="Maclea K.S."/>
            <person name="Simoes Junior M."/>
        </authorList>
    </citation>
    <scope>NUCLEOTIDE SEQUENCE [LARGE SCALE GENOMIC DNA]</scope>
    <source>
        <strain evidence="9 10">ATCC BAA-719</strain>
    </source>
</reference>
<keyword evidence="3" id="KW-1003">Cell membrane</keyword>
<comment type="caution">
    <text evidence="9">The sequence shown here is derived from an EMBL/GenBank/DDBJ whole genome shotgun (WGS) entry which is preliminary data.</text>
</comment>
<dbReference type="Pfam" id="PF04239">
    <property type="entry name" value="DUF421"/>
    <property type="match status" value="1"/>
</dbReference>
<dbReference type="OrthoDB" id="9778331at2"/>
<proteinExistence type="inferred from homology"/>
<dbReference type="AlphaFoldDB" id="A0A4Y9AGX5"/>
<keyword evidence="10" id="KW-1185">Reference proteome</keyword>
<name>A0A4Y9AGX5_9BACI</name>
<dbReference type="GO" id="GO:0005886">
    <property type="term" value="C:plasma membrane"/>
    <property type="evidence" value="ECO:0007669"/>
    <property type="project" value="UniProtKB-SubCell"/>
</dbReference>
<evidence type="ECO:0000313" key="10">
    <source>
        <dbReference type="Proteomes" id="UP000298484"/>
    </source>
</evidence>
<protein>
    <submittedName>
        <fullName evidence="9">DUF421 domain-containing protein</fullName>
    </submittedName>
</protein>
<keyword evidence="5 7" id="KW-1133">Transmembrane helix</keyword>
<comment type="similarity">
    <text evidence="2">Belongs to the UPF0702 family.</text>
</comment>
<gene>
    <name evidence="9" type="ORF">E4U82_06665</name>
</gene>
<dbReference type="PANTHER" id="PTHR34582:SF5">
    <property type="entry name" value="UPF0702 TRANSMEMBRANE PROTEIN YETF"/>
    <property type="match status" value="1"/>
</dbReference>
<evidence type="ECO:0000259" key="8">
    <source>
        <dbReference type="Pfam" id="PF04239"/>
    </source>
</evidence>
<feature type="transmembrane region" description="Helical" evidence="7">
    <location>
        <begin position="35"/>
        <end position="51"/>
    </location>
</feature>
<evidence type="ECO:0000256" key="3">
    <source>
        <dbReference type="ARBA" id="ARBA00022475"/>
    </source>
</evidence>
<feature type="transmembrane region" description="Helical" evidence="7">
    <location>
        <begin position="57"/>
        <end position="80"/>
    </location>
</feature>
<dbReference type="EMBL" id="SRHY01000005">
    <property type="protein sequence ID" value="TFJ93634.1"/>
    <property type="molecule type" value="Genomic_DNA"/>
</dbReference>
<evidence type="ECO:0000256" key="7">
    <source>
        <dbReference type="SAM" id="Phobius"/>
    </source>
</evidence>
<accession>A0A4Y9AGX5</accession>
<dbReference type="Proteomes" id="UP000298484">
    <property type="component" value="Unassembled WGS sequence"/>
</dbReference>
<dbReference type="InterPro" id="IPR023090">
    <property type="entry name" value="UPF0702_alpha/beta_dom_sf"/>
</dbReference>
<organism evidence="9 10">
    <name type="scientific">Lentibacillus salicampi</name>
    <dbReference type="NCBI Taxonomy" id="175306"/>
    <lineage>
        <taxon>Bacteria</taxon>
        <taxon>Bacillati</taxon>
        <taxon>Bacillota</taxon>
        <taxon>Bacilli</taxon>
        <taxon>Bacillales</taxon>
        <taxon>Bacillaceae</taxon>
        <taxon>Lentibacillus</taxon>
    </lineage>
</organism>
<comment type="subcellular location">
    <subcellularLocation>
        <location evidence="1">Cell membrane</location>
        <topology evidence="1">Multi-pass membrane protein</topology>
    </subcellularLocation>
</comment>
<feature type="transmembrane region" description="Helical" evidence="7">
    <location>
        <begin position="6"/>
        <end position="23"/>
    </location>
</feature>
<evidence type="ECO:0000256" key="1">
    <source>
        <dbReference type="ARBA" id="ARBA00004651"/>
    </source>
</evidence>
<dbReference type="PANTHER" id="PTHR34582">
    <property type="entry name" value="UPF0702 TRANSMEMBRANE PROTEIN YCAP"/>
    <property type="match status" value="1"/>
</dbReference>
<evidence type="ECO:0000313" key="9">
    <source>
        <dbReference type="EMBL" id="TFJ93634.1"/>
    </source>
</evidence>
<keyword evidence="4 7" id="KW-0812">Transmembrane</keyword>
<keyword evidence="6 7" id="KW-0472">Membrane</keyword>
<evidence type="ECO:0000256" key="2">
    <source>
        <dbReference type="ARBA" id="ARBA00006448"/>
    </source>
</evidence>
<evidence type="ECO:0000256" key="4">
    <source>
        <dbReference type="ARBA" id="ARBA00022692"/>
    </source>
</evidence>